<evidence type="ECO:0000256" key="1">
    <source>
        <dbReference type="SAM" id="MobiDB-lite"/>
    </source>
</evidence>
<dbReference type="AlphaFoldDB" id="A0A1X2GRP0"/>
<feature type="compositionally biased region" description="Low complexity" evidence="1">
    <location>
        <begin position="333"/>
        <end position="351"/>
    </location>
</feature>
<organism evidence="2 3">
    <name type="scientific">Hesseltinella vesiculosa</name>
    <dbReference type="NCBI Taxonomy" id="101127"/>
    <lineage>
        <taxon>Eukaryota</taxon>
        <taxon>Fungi</taxon>
        <taxon>Fungi incertae sedis</taxon>
        <taxon>Mucoromycota</taxon>
        <taxon>Mucoromycotina</taxon>
        <taxon>Mucoromycetes</taxon>
        <taxon>Mucorales</taxon>
        <taxon>Cunninghamellaceae</taxon>
        <taxon>Hesseltinella</taxon>
    </lineage>
</organism>
<feature type="region of interest" description="Disordered" evidence="1">
    <location>
        <begin position="320"/>
        <end position="351"/>
    </location>
</feature>
<dbReference type="OrthoDB" id="73465at2759"/>
<proteinExistence type="predicted"/>
<sequence>MVNKQEVTIGQAYPSVSYLMVDTSDNMTRMYPQALLKQFPIQPKPSWSKFDINAQFNTEANWYFDTPTNIGIQPNQIDLLRTMCHELIHGLGFVSSWTEDLYEHFSPFVDNLAPFLTPMLLQPPQQIDTTQLSNTATPEPFWGFVEYPMDKFIQFQTSNLSSTTRYLSSWGDGNVLFRSLFDMINSWVMSDYFNASQRIYQACTSAQAVTFTTPSVQMILETSLNPFTDGSSLSHVDNATYANSPDYLMTYTTKAGISIATLNNQFPAGPIGPLLFRAMQAIGYQGTKQYLLLQSLSPNNTCRPKLIYWSPDRPLVGTTGNPSASVSIVPTGPARSPTASATRSGSATSSPSFSFRFCIALSSLILLVSF</sequence>
<evidence type="ECO:0000313" key="3">
    <source>
        <dbReference type="Proteomes" id="UP000242146"/>
    </source>
</evidence>
<dbReference type="EMBL" id="MCGT01000005">
    <property type="protein sequence ID" value="ORX59728.1"/>
    <property type="molecule type" value="Genomic_DNA"/>
</dbReference>
<name>A0A1X2GRP0_9FUNG</name>
<comment type="caution">
    <text evidence="2">The sequence shown here is derived from an EMBL/GenBank/DDBJ whole genome shotgun (WGS) entry which is preliminary data.</text>
</comment>
<gene>
    <name evidence="2" type="ORF">DM01DRAFT_302262</name>
</gene>
<evidence type="ECO:0008006" key="4">
    <source>
        <dbReference type="Google" id="ProtNLM"/>
    </source>
</evidence>
<protein>
    <recommendedName>
        <fullName evidence="4">Sequence orphan</fullName>
    </recommendedName>
</protein>
<accession>A0A1X2GRP0</accession>
<keyword evidence="3" id="KW-1185">Reference proteome</keyword>
<evidence type="ECO:0000313" key="2">
    <source>
        <dbReference type="EMBL" id="ORX59728.1"/>
    </source>
</evidence>
<dbReference type="STRING" id="101127.A0A1X2GRP0"/>
<reference evidence="2 3" key="1">
    <citation type="submission" date="2016-07" db="EMBL/GenBank/DDBJ databases">
        <title>Pervasive Adenine N6-methylation of Active Genes in Fungi.</title>
        <authorList>
            <consortium name="DOE Joint Genome Institute"/>
            <person name="Mondo S.J."/>
            <person name="Dannebaum R.O."/>
            <person name="Kuo R.C."/>
            <person name="Labutti K."/>
            <person name="Haridas S."/>
            <person name="Kuo A."/>
            <person name="Salamov A."/>
            <person name="Ahrendt S.R."/>
            <person name="Lipzen A."/>
            <person name="Sullivan W."/>
            <person name="Andreopoulos W.B."/>
            <person name="Clum A."/>
            <person name="Lindquist E."/>
            <person name="Daum C."/>
            <person name="Ramamoorthy G.K."/>
            <person name="Gryganskyi A."/>
            <person name="Culley D."/>
            <person name="Magnuson J.K."/>
            <person name="James T.Y."/>
            <person name="O'Malley M.A."/>
            <person name="Stajich J.E."/>
            <person name="Spatafora J.W."/>
            <person name="Visel A."/>
            <person name="Grigoriev I.V."/>
        </authorList>
    </citation>
    <scope>NUCLEOTIDE SEQUENCE [LARGE SCALE GENOMIC DNA]</scope>
    <source>
        <strain evidence="2 3">NRRL 3301</strain>
    </source>
</reference>
<dbReference type="Proteomes" id="UP000242146">
    <property type="component" value="Unassembled WGS sequence"/>
</dbReference>